<dbReference type="Proteomes" id="UP000789570">
    <property type="component" value="Unassembled WGS sequence"/>
</dbReference>
<evidence type="ECO:0000313" key="3">
    <source>
        <dbReference type="Proteomes" id="UP000789570"/>
    </source>
</evidence>
<comment type="caution">
    <text evidence="2">The sequence shown here is derived from an EMBL/GenBank/DDBJ whole genome shotgun (WGS) entry which is preliminary data.</text>
</comment>
<evidence type="ECO:0000313" key="2">
    <source>
        <dbReference type="EMBL" id="CAG8640353.1"/>
    </source>
</evidence>
<reference evidence="2" key="1">
    <citation type="submission" date="2021-06" db="EMBL/GenBank/DDBJ databases">
        <authorList>
            <person name="Kallberg Y."/>
            <person name="Tangrot J."/>
            <person name="Rosling A."/>
        </authorList>
    </citation>
    <scope>NUCLEOTIDE SEQUENCE</scope>
    <source>
        <strain evidence="2">UK204</strain>
    </source>
</reference>
<protein>
    <submittedName>
        <fullName evidence="2">6605_t:CDS:1</fullName>
    </submittedName>
</protein>
<feature type="region of interest" description="Disordered" evidence="1">
    <location>
        <begin position="150"/>
        <end position="169"/>
    </location>
</feature>
<gene>
    <name evidence="2" type="ORF">FCALED_LOCUS10532</name>
</gene>
<dbReference type="EMBL" id="CAJVPQ010003918">
    <property type="protein sequence ID" value="CAG8640353.1"/>
    <property type="molecule type" value="Genomic_DNA"/>
</dbReference>
<organism evidence="2 3">
    <name type="scientific">Funneliformis caledonium</name>
    <dbReference type="NCBI Taxonomy" id="1117310"/>
    <lineage>
        <taxon>Eukaryota</taxon>
        <taxon>Fungi</taxon>
        <taxon>Fungi incertae sedis</taxon>
        <taxon>Mucoromycota</taxon>
        <taxon>Glomeromycotina</taxon>
        <taxon>Glomeromycetes</taxon>
        <taxon>Glomerales</taxon>
        <taxon>Glomeraceae</taxon>
        <taxon>Funneliformis</taxon>
    </lineage>
</organism>
<sequence>MKPQTIIQELSTVSIPDEHQSTHLPKIPIWKKYLINSINCLDGTWTKRFLQEAKELDLDSNSIIEKVVPELEASVISGPTIATCFIMFQFGLLRCWNDEIHILIIYSILTKADVLLTAKQINKHSNGGDNARVVDSVQTTPEKLTKVNLERKEQPKSPTPSNGETYLLA</sequence>
<proteinExistence type="predicted"/>
<accession>A0A9N9DM92</accession>
<evidence type="ECO:0000256" key="1">
    <source>
        <dbReference type="SAM" id="MobiDB-lite"/>
    </source>
</evidence>
<name>A0A9N9DM92_9GLOM</name>
<feature type="compositionally biased region" description="Polar residues" evidence="1">
    <location>
        <begin position="159"/>
        <end position="169"/>
    </location>
</feature>
<keyword evidence="3" id="KW-1185">Reference proteome</keyword>
<dbReference type="AlphaFoldDB" id="A0A9N9DM92"/>